<dbReference type="EMBL" id="BJMH01000031">
    <property type="protein sequence ID" value="GEB34953.1"/>
    <property type="molecule type" value="Genomic_DNA"/>
</dbReference>
<proteinExistence type="predicted"/>
<accession>A0A4Y3PNH6</accession>
<organism evidence="1 2">
    <name type="scientific">Brevibacillus parabrevis</name>
    <dbReference type="NCBI Taxonomy" id="54914"/>
    <lineage>
        <taxon>Bacteria</taxon>
        <taxon>Bacillati</taxon>
        <taxon>Bacillota</taxon>
        <taxon>Bacilli</taxon>
        <taxon>Bacillales</taxon>
        <taxon>Paenibacillaceae</taxon>
        <taxon>Brevibacillus</taxon>
    </lineage>
</organism>
<gene>
    <name evidence="1" type="ORF">BPA01_45330</name>
</gene>
<dbReference type="Proteomes" id="UP000316882">
    <property type="component" value="Unassembled WGS sequence"/>
</dbReference>
<evidence type="ECO:0000313" key="2">
    <source>
        <dbReference type="Proteomes" id="UP000316882"/>
    </source>
</evidence>
<sequence>MLIDNCEHTSVCSGVGKFYHFFRENGKENRGMFVILGEHVKSLGKLATCNQPEQWESLVKKQTDVFGPKRHKLRSKPFTWEEQREDARR</sequence>
<reference evidence="1 2" key="1">
    <citation type="submission" date="2019-06" db="EMBL/GenBank/DDBJ databases">
        <title>Whole genome shotgun sequence of Brevibacillus parabrevis NBRC 12334.</title>
        <authorList>
            <person name="Hosoyama A."/>
            <person name="Uohara A."/>
            <person name="Ohji S."/>
            <person name="Ichikawa N."/>
        </authorList>
    </citation>
    <scope>NUCLEOTIDE SEQUENCE [LARGE SCALE GENOMIC DNA]</scope>
    <source>
        <strain evidence="1 2">NBRC 12334</strain>
    </source>
</reference>
<dbReference type="AlphaFoldDB" id="A0A4Y3PNH6"/>
<protein>
    <submittedName>
        <fullName evidence="1">Uncharacterized protein</fullName>
    </submittedName>
</protein>
<keyword evidence="2" id="KW-1185">Reference proteome</keyword>
<evidence type="ECO:0000313" key="1">
    <source>
        <dbReference type="EMBL" id="GEB34953.1"/>
    </source>
</evidence>
<name>A0A4Y3PNH6_BREPA</name>
<comment type="caution">
    <text evidence="1">The sequence shown here is derived from an EMBL/GenBank/DDBJ whole genome shotgun (WGS) entry which is preliminary data.</text>
</comment>